<dbReference type="Gene3D" id="1.20.1290.10">
    <property type="entry name" value="AhpD-like"/>
    <property type="match status" value="1"/>
</dbReference>
<evidence type="ECO:0000313" key="3">
    <source>
        <dbReference type="Proteomes" id="UP000696294"/>
    </source>
</evidence>
<dbReference type="InterPro" id="IPR003779">
    <property type="entry name" value="CMD-like"/>
</dbReference>
<reference evidence="2 3" key="1">
    <citation type="submission" date="2020-03" db="EMBL/GenBank/DDBJ databases">
        <title>WGS of actinomycetes isolated from Thailand.</title>
        <authorList>
            <person name="Thawai C."/>
        </authorList>
    </citation>
    <scope>NUCLEOTIDE SEQUENCE [LARGE SCALE GENOMIC DNA]</scope>
    <source>
        <strain evidence="2 3">FMUSA5-5</strain>
    </source>
</reference>
<keyword evidence="3" id="KW-1185">Reference proteome</keyword>
<protein>
    <recommendedName>
        <fullName evidence="1">Carboxymuconolactone decarboxylase-like domain-containing protein</fullName>
    </recommendedName>
</protein>
<comment type="caution">
    <text evidence="2">The sequence shown here is derived from an EMBL/GenBank/DDBJ whole genome shotgun (WGS) entry which is preliminary data.</text>
</comment>
<dbReference type="SUPFAM" id="SSF69118">
    <property type="entry name" value="AhpD-like"/>
    <property type="match status" value="1"/>
</dbReference>
<evidence type="ECO:0000313" key="2">
    <source>
        <dbReference type="EMBL" id="NJP96667.1"/>
    </source>
</evidence>
<dbReference type="Proteomes" id="UP000696294">
    <property type="component" value="Unassembled WGS sequence"/>
</dbReference>
<gene>
    <name evidence="2" type="ORF">HCN51_45805</name>
</gene>
<organism evidence="2 3">
    <name type="scientific">Nonomuraea composti</name>
    <dbReference type="NCBI Taxonomy" id="2720023"/>
    <lineage>
        <taxon>Bacteria</taxon>
        <taxon>Bacillati</taxon>
        <taxon>Actinomycetota</taxon>
        <taxon>Actinomycetes</taxon>
        <taxon>Streptosporangiales</taxon>
        <taxon>Streptosporangiaceae</taxon>
        <taxon>Nonomuraea</taxon>
    </lineage>
</organism>
<dbReference type="Pfam" id="PF02627">
    <property type="entry name" value="CMD"/>
    <property type="match status" value="1"/>
</dbReference>
<dbReference type="PANTHER" id="PTHR34846:SF7">
    <property type="entry name" value="BLL7811 PROTEIN"/>
    <property type="match status" value="1"/>
</dbReference>
<name>A0ABX1BJI3_9ACTN</name>
<accession>A0ABX1BJI3</accession>
<feature type="domain" description="Carboxymuconolactone decarboxylase-like" evidence="1">
    <location>
        <begin position="2"/>
        <end position="50"/>
    </location>
</feature>
<dbReference type="InterPro" id="IPR029032">
    <property type="entry name" value="AhpD-like"/>
</dbReference>
<proteinExistence type="predicted"/>
<evidence type="ECO:0000259" key="1">
    <source>
        <dbReference type="Pfam" id="PF02627"/>
    </source>
</evidence>
<sequence length="109" mass="12028">MNGGSACLYADAAEARKAGVTDDQLITVAAWRQSPYFTDAERAALALAEAATRMNDRAGDAIPDAVWDELVEHYDERQRRPRNLVSLVLAPATRTSPSKTAFAHRRSRR</sequence>
<dbReference type="EMBL" id="JAATEP010000053">
    <property type="protein sequence ID" value="NJP96667.1"/>
    <property type="molecule type" value="Genomic_DNA"/>
</dbReference>
<dbReference type="PANTHER" id="PTHR34846">
    <property type="entry name" value="4-CARBOXYMUCONOLACTONE DECARBOXYLASE FAMILY PROTEIN (AFU_ORTHOLOGUE AFUA_6G11590)"/>
    <property type="match status" value="1"/>
</dbReference>